<sequence>MHPRKEQSAKEIYRIVDQYCEANLHSKYSSSSAIPLVLGISDTDAQKLIHKILIALPDCFFYLAKPERVNEMVSFIAQQYLLFQAQENINDELFPSLLINFVNNLVEEIMLRYYSYT</sequence>
<dbReference type="OrthoDB" id="5653832at2"/>
<reference evidence="1 2" key="1">
    <citation type="submission" date="2015-11" db="EMBL/GenBank/DDBJ databases">
        <title>Genomic analysis of 38 Legionella species identifies large and diverse effector repertoires.</title>
        <authorList>
            <person name="Burstein D."/>
            <person name="Amaro F."/>
            <person name="Zusman T."/>
            <person name="Lifshitz Z."/>
            <person name="Cohen O."/>
            <person name="Gilbert J.A."/>
            <person name="Pupko T."/>
            <person name="Shuman H.A."/>
            <person name="Segal G."/>
        </authorList>
    </citation>
    <scope>NUCLEOTIDE SEQUENCE [LARGE SCALE GENOMIC DNA]</scope>
    <source>
        <strain evidence="1 2">WIGA</strain>
    </source>
</reference>
<accession>A0A0W0RQI2</accession>
<protein>
    <submittedName>
        <fullName evidence="1">Uncharacterized protein</fullName>
    </submittedName>
</protein>
<evidence type="ECO:0000313" key="1">
    <source>
        <dbReference type="EMBL" id="KTC73283.1"/>
    </source>
</evidence>
<keyword evidence="2" id="KW-1185">Reference proteome</keyword>
<dbReference type="PATRIC" id="fig|447.4.peg.2057"/>
<dbReference type="EMBL" id="LNXU01000019">
    <property type="protein sequence ID" value="KTC73283.1"/>
    <property type="molecule type" value="Genomic_DNA"/>
</dbReference>
<dbReference type="AlphaFoldDB" id="A0A0W0RQI2"/>
<gene>
    <name evidence="1" type="ORF">Lboz_1929</name>
</gene>
<dbReference type="STRING" id="447.Lboz_1929"/>
<organism evidence="1 2">
    <name type="scientific">Legionella bozemanae</name>
    <name type="common">Fluoribacter bozemanae</name>
    <dbReference type="NCBI Taxonomy" id="447"/>
    <lineage>
        <taxon>Bacteria</taxon>
        <taxon>Pseudomonadati</taxon>
        <taxon>Pseudomonadota</taxon>
        <taxon>Gammaproteobacteria</taxon>
        <taxon>Legionellales</taxon>
        <taxon>Legionellaceae</taxon>
        <taxon>Legionella</taxon>
    </lineage>
</organism>
<dbReference type="RefSeq" id="WP_058459563.1">
    <property type="nucleotide sequence ID" value="NZ_CAAAIY010000010.1"/>
</dbReference>
<comment type="caution">
    <text evidence="1">The sequence shown here is derived from an EMBL/GenBank/DDBJ whole genome shotgun (WGS) entry which is preliminary data.</text>
</comment>
<name>A0A0W0RQI2_LEGBO</name>
<evidence type="ECO:0000313" key="2">
    <source>
        <dbReference type="Proteomes" id="UP000054695"/>
    </source>
</evidence>
<dbReference type="Proteomes" id="UP000054695">
    <property type="component" value="Unassembled WGS sequence"/>
</dbReference>
<proteinExistence type="predicted"/>